<dbReference type="PANTHER" id="PTHR21192">
    <property type="entry name" value="NUCLEAR PROTEIN E3-3"/>
    <property type="match status" value="1"/>
</dbReference>
<dbReference type="Proteomes" id="UP000198755">
    <property type="component" value="Unassembled WGS sequence"/>
</dbReference>
<protein>
    <submittedName>
        <fullName evidence="1">Uncharacterized conserved protein, contains Mth938-like domain</fullName>
    </submittedName>
</protein>
<accession>A0A1I3XYG2</accession>
<dbReference type="CDD" id="cd00248">
    <property type="entry name" value="Mth938-like"/>
    <property type="match status" value="1"/>
</dbReference>
<keyword evidence="2" id="KW-1185">Reference proteome</keyword>
<dbReference type="EMBL" id="FOSN01000004">
    <property type="protein sequence ID" value="SFK24604.1"/>
    <property type="molecule type" value="Genomic_DNA"/>
</dbReference>
<dbReference type="Gene3D" id="3.40.1230.10">
    <property type="entry name" value="MTH938-like"/>
    <property type="match status" value="1"/>
</dbReference>
<dbReference type="OrthoDB" id="7351393at2"/>
<dbReference type="STRING" id="1612308.SAMN05444581_104174"/>
<dbReference type="SUPFAM" id="SSF64076">
    <property type="entry name" value="MTH938-like"/>
    <property type="match status" value="1"/>
</dbReference>
<dbReference type="Pfam" id="PF04430">
    <property type="entry name" value="DUF498"/>
    <property type="match status" value="1"/>
</dbReference>
<sequence length="128" mass="13417">MNQPQDKGFLPGAHMIEGYGGGGFRFGGMSHRGSILALPSGIYAWSAATPAEIDIDSLGQLFAEPAGLVEHLLVGTGTELRPLAAPLRQRLREAGIRAEPMPTGAAARTYSILLGERRRVAAALLAAP</sequence>
<reference evidence="1 2" key="1">
    <citation type="submission" date="2016-10" db="EMBL/GenBank/DDBJ databases">
        <authorList>
            <person name="de Groot N.N."/>
        </authorList>
    </citation>
    <scope>NUCLEOTIDE SEQUENCE [LARGE SCALE GENOMIC DNA]</scope>
    <source>
        <strain evidence="1 2">NE2</strain>
    </source>
</reference>
<organism evidence="1 2">
    <name type="scientific">Methylocapsa palsarum</name>
    <dbReference type="NCBI Taxonomy" id="1612308"/>
    <lineage>
        <taxon>Bacteria</taxon>
        <taxon>Pseudomonadati</taxon>
        <taxon>Pseudomonadota</taxon>
        <taxon>Alphaproteobacteria</taxon>
        <taxon>Hyphomicrobiales</taxon>
        <taxon>Beijerinckiaceae</taxon>
        <taxon>Methylocapsa</taxon>
    </lineage>
</organism>
<dbReference type="PANTHER" id="PTHR21192:SF2">
    <property type="entry name" value="NADH DEHYDROGENASE [UBIQUINONE] 1 ALPHA SUBCOMPLEX ASSEMBLY FACTOR 3"/>
    <property type="match status" value="1"/>
</dbReference>
<dbReference type="InterPro" id="IPR007523">
    <property type="entry name" value="NDUFAF3/AAMDC"/>
</dbReference>
<proteinExistence type="predicted"/>
<evidence type="ECO:0000313" key="2">
    <source>
        <dbReference type="Proteomes" id="UP000198755"/>
    </source>
</evidence>
<dbReference type="InterPro" id="IPR036748">
    <property type="entry name" value="MTH938-like_sf"/>
</dbReference>
<dbReference type="RefSeq" id="WP_091680152.1">
    <property type="nucleotide sequence ID" value="NZ_FOSN01000004.1"/>
</dbReference>
<evidence type="ECO:0000313" key="1">
    <source>
        <dbReference type="EMBL" id="SFK24604.1"/>
    </source>
</evidence>
<name>A0A1I3XYG2_9HYPH</name>
<gene>
    <name evidence="1" type="ORF">SAMN05444581_104174</name>
</gene>
<dbReference type="AlphaFoldDB" id="A0A1I3XYG2"/>